<comment type="function">
    <text evidence="9">Part of the Sec protein translocase complex. Interacts with the SecYEG preprotein conducting channel. SecDF uses the proton motive force (PMF) to complete protein translocation after the ATP-dependent function of SecA.</text>
</comment>
<keyword evidence="2 9" id="KW-0813">Transport</keyword>
<reference evidence="13 14" key="1">
    <citation type="submission" date="2021-01" db="EMBL/GenBank/DDBJ databases">
        <title>Genomic Encyclopedia of Type Strains, Phase IV (KMG-IV): sequencing the most valuable type-strain genomes for metagenomic binning, comparative biology and taxonomic classification.</title>
        <authorList>
            <person name="Goeker M."/>
        </authorList>
    </citation>
    <scope>NUCLEOTIDE SEQUENCE [LARGE SCALE GENOMIC DNA]</scope>
    <source>
        <strain evidence="13 14">DSM 105482</strain>
    </source>
</reference>
<feature type="transmembrane region" description="Helical" evidence="9">
    <location>
        <begin position="384"/>
        <end position="407"/>
    </location>
</feature>
<dbReference type="InterPro" id="IPR048634">
    <property type="entry name" value="SecD_SecF_C"/>
</dbReference>
<feature type="domain" description="Protein export membrane protein SecD/SecF C-terminal" evidence="11">
    <location>
        <begin position="549"/>
        <end position="727"/>
    </location>
</feature>
<dbReference type="NCBIfam" id="NF009581">
    <property type="entry name" value="PRK13024.1-1"/>
    <property type="match status" value="1"/>
</dbReference>
<dbReference type="Gene3D" id="1.20.1640.10">
    <property type="entry name" value="Multidrug efflux transporter AcrB transmembrane domain"/>
    <property type="match status" value="2"/>
</dbReference>
<comment type="subcellular location">
    <subcellularLocation>
        <location evidence="1 9">Cell membrane</location>
        <topology evidence="1 9">Multi-pass membrane protein</topology>
    </subcellularLocation>
</comment>
<feature type="transmembrane region" description="Helical" evidence="9">
    <location>
        <begin position="351"/>
        <end position="372"/>
    </location>
</feature>
<keyword evidence="5 9" id="KW-0653">Protein transport</keyword>
<dbReference type="NCBIfam" id="TIGR01129">
    <property type="entry name" value="secD"/>
    <property type="match status" value="1"/>
</dbReference>
<comment type="caution">
    <text evidence="9">Lacks conserved residue(s) required for the propagation of feature annotation.</text>
</comment>
<feature type="transmembrane region" description="Helical" evidence="9">
    <location>
        <begin position="280"/>
        <end position="300"/>
    </location>
</feature>
<dbReference type="InterPro" id="IPR022645">
    <property type="entry name" value="SecD/SecF_bac"/>
</dbReference>
<keyword evidence="8 9" id="KW-0472">Membrane</keyword>
<dbReference type="PANTHER" id="PTHR30081">
    <property type="entry name" value="PROTEIN-EXPORT MEMBRANE PROTEIN SEC"/>
    <property type="match status" value="1"/>
</dbReference>
<dbReference type="PANTHER" id="PTHR30081:SF1">
    <property type="entry name" value="PROTEIN TRANSLOCASE SUBUNIT SECD"/>
    <property type="match status" value="1"/>
</dbReference>
<evidence type="ECO:0000256" key="10">
    <source>
        <dbReference type="HAMAP-Rule" id="MF_01464"/>
    </source>
</evidence>
<comment type="subunit">
    <text evidence="9">Forms a complex with SecF. Part of the essential Sec protein translocation apparatus which comprises SecA, SecYEG and auxiliary proteins SecDF. Other proteins may also be involved.</text>
</comment>
<evidence type="ECO:0000259" key="11">
    <source>
        <dbReference type="Pfam" id="PF02355"/>
    </source>
</evidence>
<proteinExistence type="inferred from homology"/>
<dbReference type="NCBIfam" id="TIGR00966">
    <property type="entry name" value="transloc_SecF"/>
    <property type="match status" value="1"/>
</dbReference>
<feature type="transmembrane region" description="Helical" evidence="9">
    <location>
        <begin position="257"/>
        <end position="275"/>
    </location>
</feature>
<dbReference type="InterPro" id="IPR005665">
    <property type="entry name" value="SecF_bac"/>
</dbReference>
<dbReference type="InterPro" id="IPR022813">
    <property type="entry name" value="SecD/SecF_arch_bac"/>
</dbReference>
<evidence type="ECO:0000259" key="12">
    <source>
        <dbReference type="Pfam" id="PF21760"/>
    </source>
</evidence>
<dbReference type="Pfam" id="PF02355">
    <property type="entry name" value="SecD_SecF_C"/>
    <property type="match status" value="2"/>
</dbReference>
<evidence type="ECO:0000256" key="2">
    <source>
        <dbReference type="ARBA" id="ARBA00022448"/>
    </source>
</evidence>
<gene>
    <name evidence="9" type="primary">secD</name>
    <name evidence="10" type="synonym">secF</name>
    <name evidence="13" type="ORF">JOC77_001299</name>
</gene>
<keyword evidence="3 9" id="KW-1003">Cell membrane</keyword>
<evidence type="ECO:0000313" key="14">
    <source>
        <dbReference type="Proteomes" id="UP000823486"/>
    </source>
</evidence>
<dbReference type="EMBL" id="JAFBFI010000004">
    <property type="protein sequence ID" value="MBM7691889.1"/>
    <property type="molecule type" value="Genomic_DNA"/>
</dbReference>
<dbReference type="PRINTS" id="PR01755">
    <property type="entry name" value="SECFTRNLCASE"/>
</dbReference>
<feature type="transmembrane region" description="Helical" evidence="9">
    <location>
        <begin position="568"/>
        <end position="585"/>
    </location>
</feature>
<keyword evidence="4 9" id="KW-0812">Transmembrane</keyword>
<feature type="transmembrane region" description="Helical" evidence="9">
    <location>
        <begin position="699"/>
        <end position="723"/>
    </location>
</feature>
<evidence type="ECO:0000256" key="8">
    <source>
        <dbReference type="ARBA" id="ARBA00023136"/>
    </source>
</evidence>
<evidence type="ECO:0000256" key="4">
    <source>
        <dbReference type="ARBA" id="ARBA00022692"/>
    </source>
</evidence>
<comment type="similarity">
    <text evidence="9">Belongs to the SecD/SecF family. SecD subfamily.</text>
</comment>
<keyword evidence="7 9" id="KW-0811">Translocation</keyword>
<organism evidence="13 14">
    <name type="scientific">Peribacillus deserti</name>
    <dbReference type="NCBI Taxonomy" id="673318"/>
    <lineage>
        <taxon>Bacteria</taxon>
        <taxon>Bacillati</taxon>
        <taxon>Bacillota</taxon>
        <taxon>Bacilli</taxon>
        <taxon>Bacillales</taxon>
        <taxon>Bacillaceae</taxon>
        <taxon>Peribacillus</taxon>
    </lineage>
</organism>
<dbReference type="InterPro" id="IPR048631">
    <property type="entry name" value="SecD_1st"/>
</dbReference>
<evidence type="ECO:0000256" key="7">
    <source>
        <dbReference type="ARBA" id="ARBA00023010"/>
    </source>
</evidence>
<feature type="transmembrane region" description="Helical" evidence="9">
    <location>
        <begin position="592"/>
        <end position="613"/>
    </location>
</feature>
<comment type="similarity">
    <text evidence="10">Belongs to the SecD/SecF family. SecF subfamily.</text>
</comment>
<name>A0ABS2QGE5_9BACI</name>
<dbReference type="InterPro" id="IPR005791">
    <property type="entry name" value="SecD"/>
</dbReference>
<dbReference type="Pfam" id="PF07549">
    <property type="entry name" value="Sec_GG"/>
    <property type="match status" value="2"/>
</dbReference>
<protein>
    <recommendedName>
        <fullName evidence="9 10">Multifunctional fusion protein</fullName>
    </recommendedName>
    <domain>
        <recommendedName>
            <fullName evidence="9">Protein translocase subunit SecD</fullName>
        </recommendedName>
    </domain>
    <domain>
        <recommendedName>
            <fullName evidence="10">Protein-export membrane protein SecF</fullName>
        </recommendedName>
    </domain>
</protein>
<keyword evidence="6 9" id="KW-1133">Transmembrane helix</keyword>
<accession>A0ABS2QGE5</accession>
<dbReference type="Proteomes" id="UP000823486">
    <property type="component" value="Unassembled WGS sequence"/>
</dbReference>
<dbReference type="InterPro" id="IPR055344">
    <property type="entry name" value="SecD_SecF_C_bact"/>
</dbReference>
<evidence type="ECO:0000256" key="6">
    <source>
        <dbReference type="ARBA" id="ARBA00022989"/>
    </source>
</evidence>
<comment type="caution">
    <text evidence="13">The sequence shown here is derived from an EMBL/GenBank/DDBJ whole genome shotgun (WGS) entry which is preliminary data.</text>
</comment>
<keyword evidence="14" id="KW-1185">Reference proteome</keyword>
<dbReference type="HAMAP" id="MF_01463_B">
    <property type="entry name" value="SecD_B"/>
    <property type="match status" value="1"/>
</dbReference>
<feature type="transmembrane region" description="Helical" evidence="9">
    <location>
        <begin position="454"/>
        <end position="472"/>
    </location>
</feature>
<feature type="transmembrane region" description="Helical" evidence="9">
    <location>
        <begin position="675"/>
        <end position="693"/>
    </location>
</feature>
<feature type="domain" description="Protein export membrane protein SecD/SecF C-terminal" evidence="11">
    <location>
        <begin position="236"/>
        <end position="405"/>
    </location>
</feature>
<comment type="subunit">
    <text evidence="10">Forms a complex with SecD. Part of the essential Sec protein translocation apparatus which comprises SecA, SecYEG and auxiliary proteins SecDF. Other proteins may also be involved.</text>
</comment>
<feature type="domain" description="Protein translocase subunit SecDF P1" evidence="12">
    <location>
        <begin position="64"/>
        <end position="119"/>
    </location>
</feature>
<evidence type="ECO:0000313" key="13">
    <source>
        <dbReference type="EMBL" id="MBM7691889.1"/>
    </source>
</evidence>
<dbReference type="SUPFAM" id="SSF82866">
    <property type="entry name" value="Multidrug efflux transporter AcrB transmembrane domain"/>
    <property type="match status" value="2"/>
</dbReference>
<evidence type="ECO:0000256" key="3">
    <source>
        <dbReference type="ARBA" id="ARBA00022475"/>
    </source>
</evidence>
<dbReference type="InterPro" id="IPR022646">
    <property type="entry name" value="SecD/SecF_CS"/>
</dbReference>
<evidence type="ECO:0000256" key="9">
    <source>
        <dbReference type="HAMAP-Rule" id="MF_01463"/>
    </source>
</evidence>
<dbReference type="HAMAP" id="MF_01464_B">
    <property type="entry name" value="SecF_B"/>
    <property type="match status" value="1"/>
</dbReference>
<evidence type="ECO:0000256" key="1">
    <source>
        <dbReference type="ARBA" id="ARBA00004651"/>
    </source>
</evidence>
<dbReference type="NCBIfam" id="TIGR00916">
    <property type="entry name" value="2A0604s01"/>
    <property type="match status" value="2"/>
</dbReference>
<sequence>MVKRARIVAFFILLLALIATIGTTSKGILNKINLGLDLQGGFEVLYEVKPEKGQKVTEATLKSTAGALEKRVNVLGVSEPNIQIEGKDRIRVQLAGVKDQDKAREILSTQAKLTFRDFNDKVMLSGADLKANGAKQSFYENTPAVEVTLKDANKFKEITQTIAQMAPPTNVLAIWLDFEEGKDSFQKTATHDNMISAPSVTKIIDQNTVFITGNFKMEEATELANLLNAGALPVELEEKYSTSVGAKFGEEALHKTIEAGIIGIAAIFLFMIAYYRFPGFLAVITLAAYIYLTLLIFQLMQGVLTLPGLAALVLGVGIAVDTNIITYERIKDEIKIGRTIKSAFAAGNKNSFLTILDANLTTLLAAGVLFVYGTSSVKGFATMLIIAILLSFVTNVFFSRILLGLWVQSGFLNKKAGWFGVRKQDIHDLKESADPFSMPTRFDKIDFVKHRKKFYIFSIALTVIGIIFLLVFKLNLAIDFTSGTRVEVQSDKALTTSEIQEEFKSLDFEADDVVLSGNNNTIAVARLQGVLSKEEISKVKDHFDDKYGSEPSISTVSPTIGKELAKNAFFALIIASIGIIIYVTFRYEWRMAFPAVLALLHDAFFIITVFSLLRLEVDITLIAAVLTIVGYSINDTIVTFDRIRENMKKKRKIKNIEELEDIVNLSLRQTFGRSVNTVLMVIIPVIALLFFGSGSLFNFSFALLMGLICGVYSSLFIASQIWLDLKEKEIKQKGSLITFVEKKKSSSEPQV</sequence>
<feature type="transmembrane region" description="Helical" evidence="9">
    <location>
        <begin position="619"/>
        <end position="640"/>
    </location>
</feature>
<evidence type="ECO:0000256" key="5">
    <source>
        <dbReference type="ARBA" id="ARBA00022927"/>
    </source>
</evidence>
<dbReference type="RefSeq" id="WP_204540296.1">
    <property type="nucleotide sequence ID" value="NZ_JAFBFI010000004.1"/>
</dbReference>
<feature type="transmembrane region" description="Helical" evidence="9">
    <location>
        <begin position="306"/>
        <end position="330"/>
    </location>
</feature>
<dbReference type="Gene3D" id="3.30.70.3220">
    <property type="match status" value="1"/>
</dbReference>
<dbReference type="Pfam" id="PF21760">
    <property type="entry name" value="SecD_1st"/>
    <property type="match status" value="1"/>
</dbReference>